<dbReference type="Proteomes" id="UP000002729">
    <property type="component" value="Unassembled WGS sequence"/>
</dbReference>
<reference evidence="5 6" key="1">
    <citation type="journal article" date="2011" name="Proc. Natl. Acad. Sci. U.S.A.">
        <title>Niche of harmful alga Aureococcus anophagefferens revealed through ecogenomics.</title>
        <authorList>
            <person name="Gobler C.J."/>
            <person name="Berry D.L."/>
            <person name="Dyhrman S.T."/>
            <person name="Wilhelm S.W."/>
            <person name="Salamov A."/>
            <person name="Lobanov A.V."/>
            <person name="Zhang Y."/>
            <person name="Collier J.L."/>
            <person name="Wurch L.L."/>
            <person name="Kustka A.B."/>
            <person name="Dill B.D."/>
            <person name="Shah M."/>
            <person name="VerBerkmoes N.C."/>
            <person name="Kuo A."/>
            <person name="Terry A."/>
            <person name="Pangilinan J."/>
            <person name="Lindquist E.A."/>
            <person name="Lucas S."/>
            <person name="Paulsen I.T."/>
            <person name="Hattenrath-Lehmann T.K."/>
            <person name="Talmage S.C."/>
            <person name="Walker E.A."/>
            <person name="Koch F."/>
            <person name="Burson A.M."/>
            <person name="Marcoval M.A."/>
            <person name="Tang Y.Z."/>
            <person name="Lecleir G.R."/>
            <person name="Coyne K.J."/>
            <person name="Berg G.M."/>
            <person name="Bertrand E.M."/>
            <person name="Saito M.A."/>
            <person name="Gladyshev V.N."/>
            <person name="Grigoriev I.V."/>
        </authorList>
    </citation>
    <scope>NUCLEOTIDE SEQUENCE [LARGE SCALE GENOMIC DNA]</scope>
    <source>
        <strain evidence="6">CCMP 1984</strain>
    </source>
</reference>
<feature type="non-terminal residue" evidence="5">
    <location>
        <position position="76"/>
    </location>
</feature>
<evidence type="ECO:0000313" key="5">
    <source>
        <dbReference type="EMBL" id="EGB07116.1"/>
    </source>
</evidence>
<evidence type="ECO:0000256" key="1">
    <source>
        <dbReference type="ARBA" id="ARBA00022714"/>
    </source>
</evidence>
<feature type="non-terminal residue" evidence="5">
    <location>
        <position position="1"/>
    </location>
</feature>
<dbReference type="GO" id="GO:0009055">
    <property type="term" value="F:electron transfer activity"/>
    <property type="evidence" value="ECO:0007669"/>
    <property type="project" value="TreeGrafter"/>
</dbReference>
<dbReference type="InterPro" id="IPR036010">
    <property type="entry name" value="2Fe-2S_ferredoxin-like_sf"/>
</dbReference>
<dbReference type="KEGG" id="aaf:AURANDRAFT_8012"/>
<dbReference type="PRINTS" id="PR00355">
    <property type="entry name" value="ADRENODOXIN"/>
</dbReference>
<dbReference type="InterPro" id="IPR001055">
    <property type="entry name" value="Adrenodoxin-like"/>
</dbReference>
<dbReference type="GeneID" id="20229175"/>
<keyword evidence="2" id="KW-0479">Metal-binding</keyword>
<gene>
    <name evidence="5" type="ORF">AURANDRAFT_8012</name>
</gene>
<proteinExistence type="predicted"/>
<name>F0YCU9_AURAN</name>
<dbReference type="EMBL" id="GL833132">
    <property type="protein sequence ID" value="EGB07116.1"/>
    <property type="molecule type" value="Genomic_DNA"/>
</dbReference>
<dbReference type="GO" id="GO:0046872">
    <property type="term" value="F:metal ion binding"/>
    <property type="evidence" value="ECO:0007669"/>
    <property type="project" value="UniProtKB-KW"/>
</dbReference>
<dbReference type="PANTHER" id="PTHR23426">
    <property type="entry name" value="FERREDOXIN/ADRENODOXIN"/>
    <property type="match status" value="1"/>
</dbReference>
<evidence type="ECO:0000256" key="2">
    <source>
        <dbReference type="ARBA" id="ARBA00022723"/>
    </source>
</evidence>
<evidence type="ECO:0008006" key="7">
    <source>
        <dbReference type="Google" id="ProtNLM"/>
    </source>
</evidence>
<dbReference type="InParanoid" id="F0YCU9"/>
<keyword evidence="6" id="KW-1185">Reference proteome</keyword>
<evidence type="ECO:0000256" key="4">
    <source>
        <dbReference type="ARBA" id="ARBA00023014"/>
    </source>
</evidence>
<dbReference type="AlphaFoldDB" id="F0YCU9"/>
<accession>F0YCU9</accession>
<dbReference type="RefSeq" id="XP_009038347.1">
    <property type="nucleotide sequence ID" value="XM_009040099.1"/>
</dbReference>
<keyword evidence="3" id="KW-0408">Iron</keyword>
<evidence type="ECO:0000313" key="6">
    <source>
        <dbReference type="Proteomes" id="UP000002729"/>
    </source>
</evidence>
<keyword evidence="1" id="KW-0001">2Fe-2S</keyword>
<dbReference type="SUPFAM" id="SSF54292">
    <property type="entry name" value="2Fe-2S ferredoxin-like"/>
    <property type="match status" value="1"/>
</dbReference>
<dbReference type="InterPro" id="IPR012675">
    <property type="entry name" value="Beta-grasp_dom_sf"/>
</dbReference>
<dbReference type="OrthoDB" id="268593at2759"/>
<dbReference type="PANTHER" id="PTHR23426:SF67">
    <property type="entry name" value="2FE-2S FERREDOXIN-TYPE DOMAIN-CONTAINING PROTEIN"/>
    <property type="match status" value="1"/>
</dbReference>
<dbReference type="GO" id="GO:0051537">
    <property type="term" value="F:2 iron, 2 sulfur cluster binding"/>
    <property type="evidence" value="ECO:0007669"/>
    <property type="project" value="UniProtKB-KW"/>
</dbReference>
<dbReference type="OMA" id="EYLDCAC"/>
<evidence type="ECO:0000256" key="3">
    <source>
        <dbReference type="ARBA" id="ARBA00023004"/>
    </source>
</evidence>
<sequence length="76" mass="8182">IECACSGVMACSTCHVVVDAADFDRVGEPCDAELDMLDLAFDPQPTSRLGCQLTLTRDLDGLRLAIPDDAHNLMDD</sequence>
<dbReference type="GO" id="GO:0140647">
    <property type="term" value="P:P450-containing electron transport chain"/>
    <property type="evidence" value="ECO:0007669"/>
    <property type="project" value="InterPro"/>
</dbReference>
<organism evidence="6">
    <name type="scientific">Aureococcus anophagefferens</name>
    <name type="common">Harmful bloom alga</name>
    <dbReference type="NCBI Taxonomy" id="44056"/>
    <lineage>
        <taxon>Eukaryota</taxon>
        <taxon>Sar</taxon>
        <taxon>Stramenopiles</taxon>
        <taxon>Ochrophyta</taxon>
        <taxon>Pelagophyceae</taxon>
        <taxon>Pelagomonadales</taxon>
        <taxon>Pelagomonadaceae</taxon>
        <taxon>Aureococcus</taxon>
    </lineage>
</organism>
<dbReference type="eggNOG" id="KOG3309">
    <property type="taxonomic scope" value="Eukaryota"/>
</dbReference>
<dbReference type="Gene3D" id="3.10.20.30">
    <property type="match status" value="1"/>
</dbReference>
<dbReference type="GO" id="GO:0005739">
    <property type="term" value="C:mitochondrion"/>
    <property type="evidence" value="ECO:0007669"/>
    <property type="project" value="TreeGrafter"/>
</dbReference>
<protein>
    <recommendedName>
        <fullName evidence="7">2Fe-2S ferredoxin-type domain-containing protein</fullName>
    </recommendedName>
</protein>
<keyword evidence="4" id="KW-0411">Iron-sulfur</keyword>